<evidence type="ECO:0000313" key="3">
    <source>
        <dbReference type="Proteomes" id="UP000317730"/>
    </source>
</evidence>
<reference evidence="2 3" key="1">
    <citation type="submission" date="2019-06" db="EMBL/GenBank/DDBJ databases">
        <title>Whole genome shotgun sequence of Acetobacter peroxydans NBRC 13755.</title>
        <authorList>
            <person name="Hosoyama A."/>
            <person name="Uohara A."/>
            <person name="Ohji S."/>
            <person name="Ichikawa N."/>
        </authorList>
    </citation>
    <scope>NUCLEOTIDE SEQUENCE [LARGE SCALE GENOMIC DNA]</scope>
    <source>
        <strain evidence="2 3">NBRC 13755</strain>
    </source>
</reference>
<evidence type="ECO:0000313" key="2">
    <source>
        <dbReference type="EMBL" id="GEB86355.1"/>
    </source>
</evidence>
<dbReference type="Pfam" id="PF06381">
    <property type="entry name" value="Phage_portal_3"/>
    <property type="match status" value="1"/>
</dbReference>
<organism evidence="2 3">
    <name type="scientific">Acetobacter peroxydans</name>
    <dbReference type="NCBI Taxonomy" id="104098"/>
    <lineage>
        <taxon>Bacteria</taxon>
        <taxon>Pseudomonadati</taxon>
        <taxon>Pseudomonadota</taxon>
        <taxon>Alphaproteobacteria</taxon>
        <taxon>Acetobacterales</taxon>
        <taxon>Acetobacteraceae</taxon>
        <taxon>Acetobacter</taxon>
    </lineage>
</organism>
<evidence type="ECO:0000259" key="1">
    <source>
        <dbReference type="Pfam" id="PF06381"/>
    </source>
</evidence>
<dbReference type="EMBL" id="BJMV01000012">
    <property type="protein sequence ID" value="GEB86355.1"/>
    <property type="molecule type" value="Genomic_DNA"/>
</dbReference>
<name>A0A4Y3U070_9PROT</name>
<comment type="caution">
    <text evidence="2">The sequence shown here is derived from an EMBL/GenBank/DDBJ whole genome shotgun (WGS) entry which is preliminary data.</text>
</comment>
<keyword evidence="3" id="KW-1185">Reference proteome</keyword>
<accession>A0A4Y3U070</accession>
<feature type="domain" description="Anti-CBASS protein Acb1-like N-terminal" evidence="1">
    <location>
        <begin position="66"/>
        <end position="455"/>
    </location>
</feature>
<gene>
    <name evidence="2" type="ORF">APE01nite_21520</name>
</gene>
<proteinExistence type="predicted"/>
<dbReference type="InterPro" id="IPR024459">
    <property type="entry name" value="Acb1-like_N"/>
</dbReference>
<dbReference type="AlphaFoldDB" id="A0A4Y3U070"/>
<sequence length="502" mass="53941">MAGAPGMDAAAALFAPYQPPSSVRGAGAVLAQDSMASAVWDHAGGGLAWGNGLLAEGLTFRGYPTLAAMMLRAEFRKPVEIIAREATREWIRLRIVGPQGEGLPGTTPENMQADTQGGLPQDTQAVPPQAYPRDAAVRLRAVEQAFARLEVRDLMRRLVAQALGYGMGHVWIGLKATAGSEALPLRLTSHGVGRGQLERLSLIDPVWTTPAEYNALNPLAADYYRPTGWWVQGTQVHATRLLSMVPYEVPDLLKPAYNFGGLALPQMLEASVQNFLRTRQAVSDMIGNYATRVLRTDMAGGMADPGGAPEIDAEGVSARLAAMSAWQSSNGTFVLDRETEDFSISTASLTGLSDLQAQAQEFMAAVPGIPLVKLFGLQPQGLNASSEGEIRVFYDEIAAFQQAHMAPVLRALLRVVQLDLWGWIDPALEFEFVPLWQMSEQESAAVERQKADMDEINIRSGKITPAEARAREAADGTSLYRTLGLRPAAPGPAAPAVQKASS</sequence>
<dbReference type="Proteomes" id="UP000317730">
    <property type="component" value="Unassembled WGS sequence"/>
</dbReference>
<protein>
    <recommendedName>
        <fullName evidence="1">Anti-CBASS protein Acb1-like N-terminal domain-containing protein</fullName>
    </recommendedName>
</protein>